<feature type="domain" description="Sialate O-acetylesterase" evidence="5">
    <location>
        <begin position="103"/>
        <end position="213"/>
    </location>
</feature>
<keyword evidence="7" id="KW-1185">Reference proteome</keyword>
<accession>A0A917DUW1</accession>
<evidence type="ECO:0000256" key="1">
    <source>
        <dbReference type="ARBA" id="ARBA00007401"/>
    </source>
</evidence>
<dbReference type="InterPro" id="IPR005181">
    <property type="entry name" value="SASA"/>
</dbReference>
<dbReference type="InterPro" id="IPR039329">
    <property type="entry name" value="SIAE"/>
</dbReference>
<evidence type="ECO:0000313" key="7">
    <source>
        <dbReference type="Proteomes" id="UP000609064"/>
    </source>
</evidence>
<evidence type="ECO:0000313" key="6">
    <source>
        <dbReference type="EMBL" id="GGD69437.1"/>
    </source>
</evidence>
<dbReference type="AlphaFoldDB" id="A0A917DUW1"/>
<evidence type="ECO:0000259" key="3">
    <source>
        <dbReference type="Pfam" id="PF01522"/>
    </source>
</evidence>
<dbReference type="Gene3D" id="2.60.120.260">
    <property type="entry name" value="Galactose-binding domain-like"/>
    <property type="match status" value="1"/>
</dbReference>
<evidence type="ECO:0000256" key="2">
    <source>
        <dbReference type="ARBA" id="ARBA00022801"/>
    </source>
</evidence>
<comment type="caution">
    <text evidence="6">The sequence shown here is derived from an EMBL/GenBank/DDBJ whole genome shotgun (WGS) entry which is preliminary data.</text>
</comment>
<organism evidence="6 7">
    <name type="scientific">Emticicia aquatilis</name>
    <dbReference type="NCBI Taxonomy" id="1537369"/>
    <lineage>
        <taxon>Bacteria</taxon>
        <taxon>Pseudomonadati</taxon>
        <taxon>Bacteroidota</taxon>
        <taxon>Cytophagia</taxon>
        <taxon>Cytophagales</taxon>
        <taxon>Leadbetterellaceae</taxon>
        <taxon>Emticicia</taxon>
    </lineage>
</organism>
<dbReference type="PANTHER" id="PTHR22901:SF0">
    <property type="entry name" value="SIALATE O-ACETYLESTERASE"/>
    <property type="match status" value="1"/>
</dbReference>
<dbReference type="CDD" id="cd10967">
    <property type="entry name" value="CE4_GLA_like_6s"/>
    <property type="match status" value="1"/>
</dbReference>
<dbReference type="SUPFAM" id="SSF88713">
    <property type="entry name" value="Glycoside hydrolase/deacetylase"/>
    <property type="match status" value="1"/>
</dbReference>
<dbReference type="SUPFAM" id="SSF52266">
    <property type="entry name" value="SGNH hydrolase"/>
    <property type="match status" value="1"/>
</dbReference>
<evidence type="ECO:0000259" key="4">
    <source>
        <dbReference type="Pfam" id="PF02837"/>
    </source>
</evidence>
<evidence type="ECO:0000259" key="5">
    <source>
        <dbReference type="Pfam" id="PF03629"/>
    </source>
</evidence>
<dbReference type="InterPro" id="IPR006104">
    <property type="entry name" value="Glyco_hydro_2_N"/>
</dbReference>
<protein>
    <recommendedName>
        <fullName evidence="8">NodB homology domain-containing protein</fullName>
    </recommendedName>
</protein>
<dbReference type="GO" id="GO:0016810">
    <property type="term" value="F:hydrolase activity, acting on carbon-nitrogen (but not peptide) bonds"/>
    <property type="evidence" value="ECO:0007669"/>
    <property type="project" value="InterPro"/>
</dbReference>
<evidence type="ECO:0008006" key="8">
    <source>
        <dbReference type="Google" id="ProtNLM"/>
    </source>
</evidence>
<dbReference type="InterPro" id="IPR002509">
    <property type="entry name" value="NODB_dom"/>
</dbReference>
<feature type="domain" description="NodB homology" evidence="3">
    <location>
        <begin position="655"/>
        <end position="774"/>
    </location>
</feature>
<feature type="domain" description="Glycosyl hydrolases family 2 sugar binding" evidence="4">
    <location>
        <begin position="252"/>
        <end position="370"/>
    </location>
</feature>
<reference evidence="6" key="2">
    <citation type="submission" date="2020-09" db="EMBL/GenBank/DDBJ databases">
        <authorList>
            <person name="Sun Q."/>
            <person name="Zhou Y."/>
        </authorList>
    </citation>
    <scope>NUCLEOTIDE SEQUENCE</scope>
    <source>
        <strain evidence="6">CGMCC 1.15958</strain>
    </source>
</reference>
<dbReference type="GO" id="GO:0004553">
    <property type="term" value="F:hydrolase activity, hydrolyzing O-glycosyl compounds"/>
    <property type="evidence" value="ECO:0007669"/>
    <property type="project" value="InterPro"/>
</dbReference>
<dbReference type="SUPFAM" id="SSF49785">
    <property type="entry name" value="Galactose-binding domain-like"/>
    <property type="match status" value="1"/>
</dbReference>
<feature type="domain" description="Sialate O-acetylesterase" evidence="5">
    <location>
        <begin position="411"/>
        <end position="528"/>
    </location>
</feature>
<dbReference type="InterPro" id="IPR008979">
    <property type="entry name" value="Galactose-bd-like_sf"/>
</dbReference>
<dbReference type="Pfam" id="PF01522">
    <property type="entry name" value="Polysacc_deac_1"/>
    <property type="match status" value="1"/>
</dbReference>
<dbReference type="Pfam" id="PF03629">
    <property type="entry name" value="SASA"/>
    <property type="match status" value="2"/>
</dbReference>
<name>A0A917DUW1_9BACT</name>
<dbReference type="Gene3D" id="3.20.20.370">
    <property type="entry name" value="Glycoside hydrolase/deacetylase"/>
    <property type="match status" value="1"/>
</dbReference>
<sequence>MKIIKVFLLLFFFGIIQLKAQIRLPKLISDNIVLQRDQPIKVWGWASPKEKISLTFNKKDYKTTTNDDGKWEIQLPAQLAGSGFDMLLKGKNEITIKNIAFGDVWLCSGQSNMVIPMERVKEKYPDDIASANYPDIRNFFVQTLTDLNAPKDDLPQGEWKTANPKDILTFGAVSYFFAREIYEKYKVPIGIINSSVGGTPIEAWISEGGYKNFADIQKTIAKNKDTAYINSLNRRPAVSSNKPILRDLGMIEHWESADYQPKGWRNINIPGFWEDQGLKDLNGVVWFRREFEVPQSWLGKAIKLYMGRIVDADEMYVNGKKIGNITYQYPPRRYEIPADLLKAGKNTFVIRVTNTAGKGGFVPDKPYFMTSNGEQIDLKGTWQYKVGEVYQPTNAGASGNGGIVFQNQPTALFNAMIAPVLPMKIKGFVWYQGESNVGSPEAYDTFMPALINDWRSLWHDANLPFFVVQLANFQEVNYTPTESNIARLREGQNQALKLPNTAVTVTIDLGEWNDIHPLNKKDIGKRLALSARNLAYNEKSVVFSGPTLKSQSIENDKIILSFDNVAEGITSKDGEDLRWFAIADYDKKFVWAKTRIVGKDKIELWNESVKTPKYVRYAWQDNPEDVNFYNSTNLPASPFRTDAENLDETKAWKGKKCAVVLTYDDALNVHLDNVIPALDSLSLKGTFYLTASSDAGSKRINHWRKAALNGHELGNHTLYHPCDATLPGMSWVKPEYDLSKYSLKRMQDEVRMCNAYLKSIDGKDKRTFAFTCGHKKVIEGEFMQSLANDFVAARAVRSEMHNLEEQNLLDVDCYSMEGTTAEQMIALVKQAQVSGKLLVFLFHGVGGEHGLNVAKEEHSKLLHYLKENEKEIYIDTMLNVAEHIKAIKTKTQP</sequence>
<dbReference type="InterPro" id="IPR036514">
    <property type="entry name" value="SGNH_hydro_sf"/>
</dbReference>
<dbReference type="PANTHER" id="PTHR22901">
    <property type="entry name" value="SIALATE O-ACETYLESTERASE"/>
    <property type="match status" value="1"/>
</dbReference>
<dbReference type="EMBL" id="BMKK01000008">
    <property type="protein sequence ID" value="GGD69437.1"/>
    <property type="molecule type" value="Genomic_DNA"/>
</dbReference>
<gene>
    <name evidence="6" type="ORF">GCM10011514_36940</name>
</gene>
<reference evidence="6" key="1">
    <citation type="journal article" date="2014" name="Int. J. Syst. Evol. Microbiol.">
        <title>Complete genome sequence of Corynebacterium casei LMG S-19264T (=DSM 44701T), isolated from a smear-ripened cheese.</title>
        <authorList>
            <consortium name="US DOE Joint Genome Institute (JGI-PGF)"/>
            <person name="Walter F."/>
            <person name="Albersmeier A."/>
            <person name="Kalinowski J."/>
            <person name="Ruckert C."/>
        </authorList>
    </citation>
    <scope>NUCLEOTIDE SEQUENCE</scope>
    <source>
        <strain evidence="6">CGMCC 1.15958</strain>
    </source>
</reference>
<dbReference type="Gene3D" id="3.40.50.1110">
    <property type="entry name" value="SGNH hydrolase"/>
    <property type="match status" value="1"/>
</dbReference>
<comment type="similarity">
    <text evidence="1">Belongs to the glycosyl hydrolase 2 family.</text>
</comment>
<dbReference type="InterPro" id="IPR011330">
    <property type="entry name" value="Glyco_hydro/deAcase_b/a-brl"/>
</dbReference>
<dbReference type="RefSeq" id="WP_188768139.1">
    <property type="nucleotide sequence ID" value="NZ_BMKK01000008.1"/>
</dbReference>
<dbReference type="Proteomes" id="UP000609064">
    <property type="component" value="Unassembled WGS sequence"/>
</dbReference>
<dbReference type="Pfam" id="PF02837">
    <property type="entry name" value="Glyco_hydro_2_N"/>
    <property type="match status" value="1"/>
</dbReference>
<proteinExistence type="inferred from homology"/>
<dbReference type="GO" id="GO:0001681">
    <property type="term" value="F:sialate O-acetylesterase activity"/>
    <property type="evidence" value="ECO:0007669"/>
    <property type="project" value="InterPro"/>
</dbReference>
<dbReference type="GO" id="GO:0005975">
    <property type="term" value="P:carbohydrate metabolic process"/>
    <property type="evidence" value="ECO:0007669"/>
    <property type="project" value="InterPro"/>
</dbReference>
<keyword evidence="2" id="KW-0378">Hydrolase</keyword>